<protein>
    <submittedName>
        <fullName evidence="3">Subtilase family protein</fullName>
    </submittedName>
</protein>
<reference evidence="4" key="1">
    <citation type="submission" date="2016-10" db="EMBL/GenBank/DDBJ databases">
        <authorList>
            <person name="Varghese N."/>
            <person name="Submissions S."/>
        </authorList>
    </citation>
    <scope>NUCLEOTIDE SEQUENCE [LARGE SCALE GENOMIC DNA]</scope>
    <source>
        <strain evidence="4">DSM 4002</strain>
    </source>
</reference>
<evidence type="ECO:0000313" key="3">
    <source>
        <dbReference type="EMBL" id="SFN26708.1"/>
    </source>
</evidence>
<organism evidence="3 4">
    <name type="scientific">Flavobacterium succinicans</name>
    <dbReference type="NCBI Taxonomy" id="29536"/>
    <lineage>
        <taxon>Bacteria</taxon>
        <taxon>Pseudomonadati</taxon>
        <taxon>Bacteroidota</taxon>
        <taxon>Flavobacteriia</taxon>
        <taxon>Flavobacteriales</taxon>
        <taxon>Flavobacteriaceae</taxon>
        <taxon>Flavobacterium</taxon>
    </lineage>
</organism>
<dbReference type="EMBL" id="FOUT01000009">
    <property type="protein sequence ID" value="SFN26708.1"/>
    <property type="molecule type" value="Genomic_DNA"/>
</dbReference>
<dbReference type="GO" id="GO:0006508">
    <property type="term" value="P:proteolysis"/>
    <property type="evidence" value="ECO:0007669"/>
    <property type="project" value="InterPro"/>
</dbReference>
<dbReference type="PROSITE" id="PS00136">
    <property type="entry name" value="SUBTILASE_ASP"/>
    <property type="match status" value="1"/>
</dbReference>
<dbReference type="RefSeq" id="WP_024982353.1">
    <property type="nucleotide sequence ID" value="NZ_CBCRUM010000006.1"/>
</dbReference>
<dbReference type="AlphaFoldDB" id="A0A1I4XLD5"/>
<dbReference type="Gene3D" id="3.40.50.200">
    <property type="entry name" value="Peptidase S8/S53 domain"/>
    <property type="match status" value="1"/>
</dbReference>
<evidence type="ECO:0000313" key="4">
    <source>
        <dbReference type="Proteomes" id="UP000182961"/>
    </source>
</evidence>
<dbReference type="eggNOG" id="COG1404">
    <property type="taxonomic scope" value="Bacteria"/>
</dbReference>
<dbReference type="InterPro" id="IPR034074">
    <property type="entry name" value="Y4bN_pept_dom"/>
</dbReference>
<keyword evidence="4" id="KW-1185">Reference proteome</keyword>
<feature type="domain" description="Peptidase S8/S53" evidence="2">
    <location>
        <begin position="276"/>
        <end position="606"/>
    </location>
</feature>
<dbReference type="InterPro" id="IPR036852">
    <property type="entry name" value="Peptidase_S8/S53_dom_sf"/>
</dbReference>
<sequence length="827" mass="94113">MSQNFKPHLFVKNVHSSQEYTTPPPPPIKNVLPQRDRQGHGDFLLSSLNQIWEIYNQEVIQRTEVGKPVKEGEYITFISADKQLLELDSLNSDGAKLLNVKTNPENKSQIATVYIPDTKKEKLIGKIKKYLNEDTKTGLPVSQKLVEKIDKIQRTTLQYIWSGSNEYLPNEDAVWCELWLAIEESERNNNLKILNNVCNYLNVQFSEQLTIFPERVIVNVKLNYDQLIELLYSFGSIAEIRRAEELNSFWLDQTVINRENWIESAINNITYNSENNYVTILDSGINNGHQLLKDALSDNDLLTVDINWGKNDSGYYGHGTSMAGIALYGNLNNILENNTPLEIRHRLESIKILPPDGKGNELNKCHFITQNAVNIAIKNNTEYKRIFCMAVTGKNQNDFGKPSTWSAFLDNIIFGEDKNDKKIFVISAGNVRDEDDHKNYPESNLNLSIESPAQAWNAITIGAFTQKVLPNDNTVAKEFELSPYSRTSSSWESFWPIKPEVVFEGGNLKKLNNGSIDHHEDLDILTTSTNTSINAFARFNATSAATAFASNFLAKLRDVYPNAWPETLRGLMIHSASWNSELIKQFKINLNTVGDKKRLLRIVGYGIPNLEKAIECKSNYLTFISEEVIQPYKLDGTIKTNEIHYYEFPWPSEILANLGSANVTLRITLSYYIEPNPGDKGYSTKYSYQSCALKFLLIDPTEDFDNFKIRTNRINIENLKDELGVDKLSDGDYDKKQEKRWFLGADTAFRGSIHSNFWEGSAADIAVCNKLAIFPLASGWWKQLKKQKKYDSELRYSLVVSIETPENTADIYTAIANQVNVQNEVVV</sequence>
<dbReference type="InterPro" id="IPR000209">
    <property type="entry name" value="Peptidase_S8/S53_dom"/>
</dbReference>
<evidence type="ECO:0000259" key="2">
    <source>
        <dbReference type="Pfam" id="PF00082"/>
    </source>
</evidence>
<dbReference type="CDD" id="cd04847">
    <property type="entry name" value="Peptidases_S8_Subtilisin_like_2"/>
    <property type="match status" value="1"/>
</dbReference>
<accession>A0A1I4XLD5</accession>
<dbReference type="InterPro" id="IPR023827">
    <property type="entry name" value="Peptidase_S8_Asp-AS"/>
</dbReference>
<keyword evidence="1" id="KW-0378">Hydrolase</keyword>
<gene>
    <name evidence="3" type="ORF">SAMN05444143_10944</name>
</gene>
<evidence type="ECO:0000256" key="1">
    <source>
        <dbReference type="ARBA" id="ARBA00022801"/>
    </source>
</evidence>
<dbReference type="GO" id="GO:0004252">
    <property type="term" value="F:serine-type endopeptidase activity"/>
    <property type="evidence" value="ECO:0007669"/>
    <property type="project" value="InterPro"/>
</dbReference>
<proteinExistence type="predicted"/>
<name>A0A1I4XLD5_9FLAO</name>
<dbReference type="Proteomes" id="UP000182961">
    <property type="component" value="Unassembled WGS sequence"/>
</dbReference>
<dbReference type="SUPFAM" id="SSF52743">
    <property type="entry name" value="Subtilisin-like"/>
    <property type="match status" value="1"/>
</dbReference>
<dbReference type="Pfam" id="PF00082">
    <property type="entry name" value="Peptidase_S8"/>
    <property type="match status" value="1"/>
</dbReference>